<comment type="similarity">
    <text evidence="2">Belongs to the NTE family.</text>
</comment>
<keyword evidence="3" id="KW-0812">Transmembrane</keyword>
<dbReference type="InterPro" id="IPR002641">
    <property type="entry name" value="PNPLA_dom"/>
</dbReference>
<dbReference type="Proteomes" id="UP000663570">
    <property type="component" value="Chromosome"/>
</dbReference>
<feature type="domain" description="PNPLA" evidence="11">
    <location>
        <begin position="337"/>
        <end position="502"/>
    </location>
</feature>
<feature type="domain" description="Cyclic nucleotide-binding" evidence="10">
    <location>
        <begin position="22"/>
        <end position="142"/>
    </location>
</feature>
<dbReference type="Gene3D" id="3.40.1090.10">
    <property type="entry name" value="Cytosolic phospholipase A2 catalytic domain"/>
    <property type="match status" value="2"/>
</dbReference>
<keyword evidence="6" id="KW-1133">Transmembrane helix</keyword>
<dbReference type="InterPro" id="IPR056556">
    <property type="entry name" value="NTE1_P-loop_dom"/>
</dbReference>
<dbReference type="PROSITE" id="PS00889">
    <property type="entry name" value="CNMP_BINDING_2"/>
    <property type="match status" value="1"/>
</dbReference>
<evidence type="ECO:0000256" key="9">
    <source>
        <dbReference type="PROSITE-ProRule" id="PRU01161"/>
    </source>
</evidence>
<evidence type="ECO:0000256" key="4">
    <source>
        <dbReference type="ARBA" id="ARBA00022801"/>
    </source>
</evidence>
<dbReference type="CDD" id="cd07205">
    <property type="entry name" value="Pat_PNPLA6_PNPLA7_NTE1_like"/>
    <property type="match status" value="1"/>
</dbReference>
<feature type="short sequence motif" description="GXSXG" evidence="9">
    <location>
        <begin position="368"/>
        <end position="372"/>
    </location>
</feature>
<dbReference type="SMART" id="SM00100">
    <property type="entry name" value="cNMP"/>
    <property type="match status" value="1"/>
</dbReference>
<dbReference type="PROSITE" id="PS50042">
    <property type="entry name" value="CNMP_BINDING_3"/>
    <property type="match status" value="1"/>
</dbReference>
<dbReference type="Pfam" id="PF24179">
    <property type="entry name" value="NTE_Ploop"/>
    <property type="match status" value="1"/>
</dbReference>
<keyword evidence="5 9" id="KW-0442">Lipid degradation</keyword>
<dbReference type="SUPFAM" id="SSF52151">
    <property type="entry name" value="FabD/lysophospholipase-like"/>
    <property type="match status" value="1"/>
</dbReference>
<dbReference type="InterPro" id="IPR018488">
    <property type="entry name" value="cNMP-bd_CS"/>
</dbReference>
<evidence type="ECO:0000256" key="2">
    <source>
        <dbReference type="ARBA" id="ARBA00006636"/>
    </source>
</evidence>
<evidence type="ECO:0000256" key="3">
    <source>
        <dbReference type="ARBA" id="ARBA00022692"/>
    </source>
</evidence>
<proteinExistence type="inferred from homology"/>
<feature type="active site" description="Proton acceptor" evidence="9">
    <location>
        <position position="489"/>
    </location>
</feature>
<accession>A0ABX7MBZ3</accession>
<evidence type="ECO:0000313" key="12">
    <source>
        <dbReference type="EMBL" id="QSI78914.1"/>
    </source>
</evidence>
<name>A0ABX7MBZ3_9RHOO</name>
<reference evidence="12 13" key="1">
    <citation type="submission" date="2021-02" db="EMBL/GenBank/DDBJ databases">
        <title>Niveibacterium changnyeongensis HC41.</title>
        <authorList>
            <person name="Kang M."/>
        </authorList>
    </citation>
    <scope>NUCLEOTIDE SEQUENCE [LARGE SCALE GENOMIC DNA]</scope>
    <source>
        <strain evidence="12 13">HC41</strain>
    </source>
</reference>
<evidence type="ECO:0000256" key="7">
    <source>
        <dbReference type="ARBA" id="ARBA00023098"/>
    </source>
</evidence>
<comment type="subcellular location">
    <subcellularLocation>
        <location evidence="1">Membrane</location>
    </subcellularLocation>
</comment>
<dbReference type="Gene3D" id="2.60.120.10">
    <property type="entry name" value="Jelly Rolls"/>
    <property type="match status" value="1"/>
</dbReference>
<dbReference type="PROSITE" id="PS01237">
    <property type="entry name" value="UPF0028"/>
    <property type="match status" value="1"/>
</dbReference>
<evidence type="ECO:0000256" key="5">
    <source>
        <dbReference type="ARBA" id="ARBA00022963"/>
    </source>
</evidence>
<protein>
    <submittedName>
        <fullName evidence="12">Patatin-like phospholipase family protein</fullName>
    </submittedName>
</protein>
<dbReference type="InterPro" id="IPR016035">
    <property type="entry name" value="Acyl_Trfase/lysoPLipase"/>
</dbReference>
<keyword evidence="8" id="KW-0472">Membrane</keyword>
<feature type="short sequence motif" description="GXGXXG" evidence="9">
    <location>
        <begin position="341"/>
        <end position="346"/>
    </location>
</feature>
<dbReference type="InterPro" id="IPR018490">
    <property type="entry name" value="cNMP-bd_dom_sf"/>
</dbReference>
<dbReference type="PRINTS" id="PR00103">
    <property type="entry name" value="CAMPKINASE"/>
</dbReference>
<evidence type="ECO:0000259" key="10">
    <source>
        <dbReference type="PROSITE" id="PS50042"/>
    </source>
</evidence>
<dbReference type="InterPro" id="IPR000595">
    <property type="entry name" value="cNMP-bd_dom"/>
</dbReference>
<evidence type="ECO:0000259" key="11">
    <source>
        <dbReference type="PROSITE" id="PS51635"/>
    </source>
</evidence>
<dbReference type="PANTHER" id="PTHR14226:SF29">
    <property type="entry name" value="NEUROPATHY TARGET ESTERASE SWS"/>
    <property type="match status" value="1"/>
</dbReference>
<dbReference type="SUPFAM" id="SSF51206">
    <property type="entry name" value="cAMP-binding domain-like"/>
    <property type="match status" value="1"/>
</dbReference>
<keyword evidence="4 9" id="KW-0378">Hydrolase</keyword>
<feature type="active site" description="Nucleophile" evidence="9">
    <location>
        <position position="370"/>
    </location>
</feature>
<dbReference type="CDD" id="cd00038">
    <property type="entry name" value="CAP_ED"/>
    <property type="match status" value="1"/>
</dbReference>
<evidence type="ECO:0000256" key="8">
    <source>
        <dbReference type="ARBA" id="ARBA00023136"/>
    </source>
</evidence>
<dbReference type="PROSITE" id="PS51635">
    <property type="entry name" value="PNPLA"/>
    <property type="match status" value="1"/>
</dbReference>
<organism evidence="12 13">
    <name type="scientific">Niveibacterium microcysteis</name>
    <dbReference type="NCBI Taxonomy" id="2811415"/>
    <lineage>
        <taxon>Bacteria</taxon>
        <taxon>Pseudomonadati</taxon>
        <taxon>Pseudomonadota</taxon>
        <taxon>Betaproteobacteria</taxon>
        <taxon>Rhodocyclales</taxon>
        <taxon>Rhodocyclaceae</taxon>
        <taxon>Niveibacterium</taxon>
    </lineage>
</organism>
<keyword evidence="13" id="KW-1185">Reference proteome</keyword>
<dbReference type="InterPro" id="IPR050301">
    <property type="entry name" value="NTE"/>
</dbReference>
<dbReference type="RefSeq" id="WP_206256248.1">
    <property type="nucleotide sequence ID" value="NZ_CP071060.1"/>
</dbReference>
<dbReference type="Pfam" id="PF00027">
    <property type="entry name" value="cNMP_binding"/>
    <property type="match status" value="1"/>
</dbReference>
<dbReference type="EMBL" id="CP071060">
    <property type="protein sequence ID" value="QSI78914.1"/>
    <property type="molecule type" value="Genomic_DNA"/>
</dbReference>
<evidence type="ECO:0000313" key="13">
    <source>
        <dbReference type="Proteomes" id="UP000663570"/>
    </source>
</evidence>
<dbReference type="Pfam" id="PF01734">
    <property type="entry name" value="Patatin"/>
    <property type="match status" value="1"/>
</dbReference>
<dbReference type="PANTHER" id="PTHR14226">
    <property type="entry name" value="NEUROPATHY TARGET ESTERASE/SWISS CHEESE D.MELANOGASTER"/>
    <property type="match status" value="1"/>
</dbReference>
<dbReference type="InterPro" id="IPR014710">
    <property type="entry name" value="RmlC-like_jellyroll"/>
</dbReference>
<dbReference type="InterPro" id="IPR001423">
    <property type="entry name" value="LysoPLipase_patatin_CS"/>
</dbReference>
<evidence type="ECO:0000256" key="6">
    <source>
        <dbReference type="ARBA" id="ARBA00022989"/>
    </source>
</evidence>
<evidence type="ECO:0000256" key="1">
    <source>
        <dbReference type="ARBA" id="ARBA00004370"/>
    </source>
</evidence>
<feature type="short sequence motif" description="DGA/G" evidence="9">
    <location>
        <begin position="489"/>
        <end position="491"/>
    </location>
</feature>
<sequence length="625" mass="69008">MSQTSARSPHLDPLLVRYLNDFLGEIEPAAMSLLLSQLEWVEVAGGETLIRQGDPGDAMYLSVSGRLRAYVHGDDGVPRMVREMGRGQIIGEMSLYTDAPRSATVVAIRDSVLVRLDKSQFHALLAHSPQVSMALTRQIISRLQTEHQRNPLALPVTIGLFPITDGIDLAGLGVRLAEAMSLYGKVRLVDAAAIDRELGQPGAANGGAEDAELNRRIALLLDEIEAANDFVLLLSDPTPTPWTQRCSRHCDEILLFADATQAPAIHPIESHCLANRPKHAEAAEVLVLLHPADQACPAGTRHWLARRAVADHVHIRPELDRDIGRLARIQCRAAIGLVLAGGGARGFAHLGIVKALQERGVEIDYVGGTSIGAVMATLVACDQPLPRAIEVARKAFRTNPTSDFNWLPMLSLIKGQRLRGIIKGAMDELFGREIDIEDLWKNYFCVATNYSQAREQPLHHGKLEKSLRASISIPGALPPVIIDGDLLCDGGTFNNFPVDVMQGMRGVGKVIGIDLNFKKPRRMDFDEVPGTWALLRDRLVPRSRRRYRLPSLSAYLMNVTILYSMSRQRDAQRRTDLYFNPPLERVGLLQWSKFDQIVEQGYAHAQQVLAEFGAEPLALMQATRR</sequence>
<keyword evidence="7 9" id="KW-0443">Lipid metabolism</keyword>
<gene>
    <name evidence="12" type="ORF">JY500_10005</name>
</gene>